<feature type="transmembrane region" description="Helical" evidence="1">
    <location>
        <begin position="67"/>
        <end position="84"/>
    </location>
</feature>
<protein>
    <submittedName>
        <fullName evidence="2">Uncharacterized protein</fullName>
    </submittedName>
</protein>
<keyword evidence="1" id="KW-0812">Transmembrane</keyword>
<reference evidence="2 3" key="1">
    <citation type="submission" date="2023-02" db="EMBL/GenBank/DDBJ databases">
        <title>Whole genome sequenc of Paracoccus marcusii MBLB0836.</title>
        <authorList>
            <person name="Seo M.-J."/>
            <person name="Cho E.-S."/>
            <person name="Hwang C.Y."/>
        </authorList>
    </citation>
    <scope>NUCLEOTIDE SEQUENCE [LARGE SCALE GENOMIC DNA]</scope>
    <source>
        <strain evidence="2 3">MBLB0836</strain>
    </source>
</reference>
<evidence type="ECO:0000256" key="1">
    <source>
        <dbReference type="SAM" id="Phobius"/>
    </source>
</evidence>
<sequence>MPADTVATVGLLLTLVGAWRGATYFGKSSADIVDESHARFGNSNPAKQATLPRVKAQIKTNRRLKESFWWIFWGTIVQIGAAFLD</sequence>
<evidence type="ECO:0000313" key="2">
    <source>
        <dbReference type="EMBL" id="WDA11638.1"/>
    </source>
</evidence>
<name>A0ABY7US70_9RHOB</name>
<dbReference type="EMBL" id="CP117466">
    <property type="protein sequence ID" value="WDA11638.1"/>
    <property type="molecule type" value="Genomic_DNA"/>
</dbReference>
<organism evidence="2 3">
    <name type="scientific">Paracoccus marcusii</name>
    <dbReference type="NCBI Taxonomy" id="59779"/>
    <lineage>
        <taxon>Bacteria</taxon>
        <taxon>Pseudomonadati</taxon>
        <taxon>Pseudomonadota</taxon>
        <taxon>Alphaproteobacteria</taxon>
        <taxon>Rhodobacterales</taxon>
        <taxon>Paracoccaceae</taxon>
        <taxon>Paracoccus</taxon>
    </lineage>
</organism>
<dbReference type="RefSeq" id="WP_273742845.1">
    <property type="nucleotide sequence ID" value="NZ_CP117466.1"/>
</dbReference>
<accession>A0ABY7US70</accession>
<keyword evidence="1" id="KW-0472">Membrane</keyword>
<keyword evidence="3" id="KW-1185">Reference proteome</keyword>
<gene>
    <name evidence="2" type="ORF">PRL19_10030</name>
</gene>
<keyword evidence="1" id="KW-1133">Transmembrane helix</keyword>
<proteinExistence type="predicted"/>
<dbReference type="Proteomes" id="UP001216899">
    <property type="component" value="Chromosome"/>
</dbReference>
<evidence type="ECO:0000313" key="3">
    <source>
        <dbReference type="Proteomes" id="UP001216899"/>
    </source>
</evidence>